<gene>
    <name evidence="5" type="ORF">NV381_27900</name>
</gene>
<name>A0ABT1YPD0_9BACL</name>
<dbReference type="InterPro" id="IPR001173">
    <property type="entry name" value="Glyco_trans_2-like"/>
</dbReference>
<dbReference type="PROSITE" id="PS50005">
    <property type="entry name" value="TPR"/>
    <property type="match status" value="1"/>
</dbReference>
<feature type="domain" description="Glycosyltransferase 2-like" evidence="4">
    <location>
        <begin position="7"/>
        <end position="106"/>
    </location>
</feature>
<dbReference type="Gene3D" id="3.90.550.10">
    <property type="entry name" value="Spore Coat Polysaccharide Biosynthesis Protein SpsA, Chain A"/>
    <property type="match status" value="1"/>
</dbReference>
<accession>A0ABT1YPD0</accession>
<dbReference type="SUPFAM" id="SSF53448">
    <property type="entry name" value="Nucleotide-diphospho-sugar transferases"/>
    <property type="match status" value="1"/>
</dbReference>
<dbReference type="InterPro" id="IPR013105">
    <property type="entry name" value="TPR_2"/>
</dbReference>
<keyword evidence="1" id="KW-0677">Repeat</keyword>
<protein>
    <submittedName>
        <fullName evidence="5">Tetratricopeptide repeat protein</fullName>
    </submittedName>
</protein>
<dbReference type="Pfam" id="PF00535">
    <property type="entry name" value="Glycos_transf_2"/>
    <property type="match status" value="1"/>
</dbReference>
<evidence type="ECO:0000256" key="2">
    <source>
        <dbReference type="ARBA" id="ARBA00022803"/>
    </source>
</evidence>
<evidence type="ECO:0000313" key="5">
    <source>
        <dbReference type="EMBL" id="MCR8635029.1"/>
    </source>
</evidence>
<keyword evidence="2 3" id="KW-0802">TPR repeat</keyword>
<evidence type="ECO:0000259" key="4">
    <source>
        <dbReference type="Pfam" id="PF00535"/>
    </source>
</evidence>
<keyword evidence="6" id="KW-1185">Reference proteome</keyword>
<dbReference type="SMART" id="SM00028">
    <property type="entry name" value="TPR"/>
    <property type="match status" value="2"/>
</dbReference>
<reference evidence="5 6" key="1">
    <citation type="submission" date="2022-08" db="EMBL/GenBank/DDBJ databases">
        <title>Paenibacillus endoradicis sp. nov., Paenibacillus radicibacter sp. nov and Paenibacillus pararadicis sp. nov., three cold-adapted plant growth-promoting bacteria isolated from root of Larix gmelinii in Great Khingan.</title>
        <authorList>
            <person name="Xue H."/>
        </authorList>
    </citation>
    <scope>NUCLEOTIDE SEQUENCE [LARGE SCALE GENOMIC DNA]</scope>
    <source>
        <strain evidence="5 6">N5-1-1-5</strain>
    </source>
</reference>
<dbReference type="InterPro" id="IPR029044">
    <property type="entry name" value="Nucleotide-diphossugar_trans"/>
</dbReference>
<dbReference type="Proteomes" id="UP001300012">
    <property type="component" value="Unassembled WGS sequence"/>
</dbReference>
<dbReference type="Gene3D" id="1.25.40.10">
    <property type="entry name" value="Tetratricopeptide repeat domain"/>
    <property type="match status" value="2"/>
</dbReference>
<dbReference type="RefSeq" id="WP_258216579.1">
    <property type="nucleotide sequence ID" value="NZ_JANQBD010000024.1"/>
</dbReference>
<dbReference type="PANTHER" id="PTHR43630">
    <property type="entry name" value="POLY-BETA-1,6-N-ACETYL-D-GLUCOSAMINE SYNTHASE"/>
    <property type="match status" value="1"/>
</dbReference>
<dbReference type="Pfam" id="PF07719">
    <property type="entry name" value="TPR_2"/>
    <property type="match status" value="1"/>
</dbReference>
<dbReference type="SUPFAM" id="SSF48452">
    <property type="entry name" value="TPR-like"/>
    <property type="match status" value="1"/>
</dbReference>
<comment type="caution">
    <text evidence="5">The sequence shown here is derived from an EMBL/GenBank/DDBJ whole genome shotgun (WGS) entry which is preliminary data.</text>
</comment>
<organism evidence="5 6">
    <name type="scientific">Paenibacillus radicis</name>
    <name type="common">ex Xue et al. 2023</name>
    <dbReference type="NCBI Taxonomy" id="2972489"/>
    <lineage>
        <taxon>Bacteria</taxon>
        <taxon>Bacillati</taxon>
        <taxon>Bacillota</taxon>
        <taxon>Bacilli</taxon>
        <taxon>Bacillales</taxon>
        <taxon>Paenibacillaceae</taxon>
        <taxon>Paenibacillus</taxon>
    </lineage>
</organism>
<dbReference type="Pfam" id="PF13181">
    <property type="entry name" value="TPR_8"/>
    <property type="match status" value="1"/>
</dbReference>
<sequence length="632" mass="72297">MDKPLISLCMIVKNEEDCIAQCLLSARTAADELIVMDTGSTDQTVEIAKRTGAAVHIREWKNDFAAARNESINLASGEWILVLDADEILEEGHGALLREVIANSPDADGFFVRIVNFIGTEAQHAGSSVSASLRLFRNKQAYRYEGRIHEQIVQPILSANPAAKLLYSNIQLNHGGYLPEVVQKKNKVQRNMDLLLQELENTDSESFHRYNLGVEYMRAGDYTLAQEQFCLSRTVTDWRKTSFGHVVVLREVNCLQALGRWEEAADLCRVAASDLNNYPDLFFTLGRIHYHLRQWEQAEEAFHKALEIGESPPQYTSVSGVGTYSASFHLGKTREQLGDYDGAVQWYANALTFNSGLLSPFLRLISLLARLHNANGITNTMERLFHLESPKTWWSIALSYYQLGLYEQATDILKNKPMPVEKREERQLLLLRCYLLLPGNRAPGYTGVAARHKRTVRKLFYMALVRNDDKAAARWLQRLEQERAQRLKQKQGITDKHTNESFDSSDSASELVLNLHAYLLKEREQHVIPLHLPASAYSALWSELYFLYILASNEHLFALQTQIQTYWLQLLTLLPDPLQRLKGRYELIKCVHVRIYQLLQNKDGDLEYAALWNDVKPRLMTLIDDLLMEEVN</sequence>
<evidence type="ECO:0000313" key="6">
    <source>
        <dbReference type="Proteomes" id="UP001300012"/>
    </source>
</evidence>
<proteinExistence type="predicted"/>
<evidence type="ECO:0000256" key="3">
    <source>
        <dbReference type="PROSITE-ProRule" id="PRU00339"/>
    </source>
</evidence>
<dbReference type="InterPro" id="IPR011990">
    <property type="entry name" value="TPR-like_helical_dom_sf"/>
</dbReference>
<dbReference type="InterPro" id="IPR019734">
    <property type="entry name" value="TPR_rpt"/>
</dbReference>
<dbReference type="EMBL" id="JANQBD010000024">
    <property type="protein sequence ID" value="MCR8635029.1"/>
    <property type="molecule type" value="Genomic_DNA"/>
</dbReference>
<evidence type="ECO:0000256" key="1">
    <source>
        <dbReference type="ARBA" id="ARBA00022737"/>
    </source>
</evidence>
<feature type="repeat" description="TPR" evidence="3">
    <location>
        <begin position="279"/>
        <end position="312"/>
    </location>
</feature>
<dbReference type="PANTHER" id="PTHR43630:SF2">
    <property type="entry name" value="GLYCOSYLTRANSFERASE"/>
    <property type="match status" value="1"/>
</dbReference>
<dbReference type="CDD" id="cd02511">
    <property type="entry name" value="Beta4Glucosyltransferase"/>
    <property type="match status" value="1"/>
</dbReference>